<proteinExistence type="predicted"/>
<name>A0A930PLK9_9MICC</name>
<dbReference type="AlphaFoldDB" id="A0A930PLK9"/>
<organism evidence="2 3">
    <name type="scientific">Rothia mucilaginosa</name>
    <dbReference type="NCBI Taxonomy" id="43675"/>
    <lineage>
        <taxon>Bacteria</taxon>
        <taxon>Bacillati</taxon>
        <taxon>Actinomycetota</taxon>
        <taxon>Actinomycetes</taxon>
        <taxon>Micrococcales</taxon>
        <taxon>Micrococcaceae</taxon>
        <taxon>Rothia</taxon>
    </lineage>
</organism>
<dbReference type="InterPro" id="IPR013321">
    <property type="entry name" value="Arc_rbn_hlx_hlx"/>
</dbReference>
<gene>
    <name evidence="2" type="ORF">HXO61_09555</name>
</gene>
<protein>
    <submittedName>
        <fullName evidence="2">Uncharacterized protein</fullName>
    </submittedName>
</protein>
<evidence type="ECO:0000256" key="1">
    <source>
        <dbReference type="SAM" id="MobiDB-lite"/>
    </source>
</evidence>
<accession>A0A930PLK9</accession>
<dbReference type="Gene3D" id="1.10.1220.10">
    <property type="entry name" value="Met repressor-like"/>
    <property type="match status" value="1"/>
</dbReference>
<sequence>MSQKNSKLNVTLSDSTERAVKNRPGFEQAFKNTTKPAEPMKKVTATVPESAQIRLKIHATRTGKTISELILEYINQLED</sequence>
<comment type="caution">
    <text evidence="2">The sequence shown here is derived from an EMBL/GenBank/DDBJ whole genome shotgun (WGS) entry which is preliminary data.</text>
</comment>
<dbReference type="RefSeq" id="WP_303945871.1">
    <property type="nucleotide sequence ID" value="NZ_JABZXO010000037.1"/>
</dbReference>
<dbReference type="Proteomes" id="UP000770330">
    <property type="component" value="Unassembled WGS sequence"/>
</dbReference>
<feature type="region of interest" description="Disordered" evidence="1">
    <location>
        <begin position="1"/>
        <end position="45"/>
    </location>
</feature>
<dbReference type="InterPro" id="IPR010985">
    <property type="entry name" value="Ribbon_hlx_hlx"/>
</dbReference>
<evidence type="ECO:0000313" key="3">
    <source>
        <dbReference type="Proteomes" id="UP000770330"/>
    </source>
</evidence>
<dbReference type="EMBL" id="JABZXO010000037">
    <property type="protein sequence ID" value="MBF1658157.1"/>
    <property type="molecule type" value="Genomic_DNA"/>
</dbReference>
<evidence type="ECO:0000313" key="2">
    <source>
        <dbReference type="EMBL" id="MBF1658157.1"/>
    </source>
</evidence>
<reference evidence="2" key="1">
    <citation type="submission" date="2020-04" db="EMBL/GenBank/DDBJ databases">
        <title>Deep metagenomics examines the oral microbiome during advanced dental caries in children, revealing novel taxa and co-occurrences with host molecules.</title>
        <authorList>
            <person name="Baker J.L."/>
            <person name="Morton J.T."/>
            <person name="Dinis M."/>
            <person name="Alvarez R."/>
            <person name="Tran N.C."/>
            <person name="Knight R."/>
            <person name="Edlund A."/>
        </authorList>
    </citation>
    <scope>NUCLEOTIDE SEQUENCE</scope>
    <source>
        <strain evidence="2">JCVI_39_bin.18</strain>
    </source>
</reference>
<dbReference type="GO" id="GO:0006355">
    <property type="term" value="P:regulation of DNA-templated transcription"/>
    <property type="evidence" value="ECO:0007669"/>
    <property type="project" value="InterPro"/>
</dbReference>
<feature type="compositionally biased region" description="Polar residues" evidence="1">
    <location>
        <begin position="1"/>
        <end position="14"/>
    </location>
</feature>
<dbReference type="SUPFAM" id="SSF47598">
    <property type="entry name" value="Ribbon-helix-helix"/>
    <property type="match status" value="1"/>
</dbReference>